<accession>A0ABV8QAI4</accession>
<name>A0ABV8QAI4_9MICO</name>
<gene>
    <name evidence="1" type="ORF">ACFOYW_18300</name>
</gene>
<dbReference type="RefSeq" id="WP_390232449.1">
    <property type="nucleotide sequence ID" value="NZ_JBHSCN010000023.1"/>
</dbReference>
<evidence type="ECO:0000313" key="1">
    <source>
        <dbReference type="EMBL" id="MFC4245325.1"/>
    </source>
</evidence>
<comment type="caution">
    <text evidence="1">The sequence shown here is derived from an EMBL/GenBank/DDBJ whole genome shotgun (WGS) entry which is preliminary data.</text>
</comment>
<dbReference type="EMBL" id="JBHSCN010000023">
    <property type="protein sequence ID" value="MFC4245325.1"/>
    <property type="molecule type" value="Genomic_DNA"/>
</dbReference>
<dbReference type="Proteomes" id="UP001595900">
    <property type="component" value="Unassembled WGS sequence"/>
</dbReference>
<reference evidence="2" key="1">
    <citation type="journal article" date="2019" name="Int. J. Syst. Evol. Microbiol.">
        <title>The Global Catalogue of Microorganisms (GCM) 10K type strain sequencing project: providing services to taxonomists for standard genome sequencing and annotation.</title>
        <authorList>
            <consortium name="The Broad Institute Genomics Platform"/>
            <consortium name="The Broad Institute Genome Sequencing Center for Infectious Disease"/>
            <person name="Wu L."/>
            <person name="Ma J."/>
        </authorList>
    </citation>
    <scope>NUCLEOTIDE SEQUENCE [LARGE SCALE GENOMIC DNA]</scope>
    <source>
        <strain evidence="2">CGMCC 1.10363</strain>
    </source>
</reference>
<proteinExistence type="predicted"/>
<organism evidence="1 2">
    <name type="scientific">Gryllotalpicola reticulitermitis</name>
    <dbReference type="NCBI Taxonomy" id="1184153"/>
    <lineage>
        <taxon>Bacteria</taxon>
        <taxon>Bacillati</taxon>
        <taxon>Actinomycetota</taxon>
        <taxon>Actinomycetes</taxon>
        <taxon>Micrococcales</taxon>
        <taxon>Microbacteriaceae</taxon>
        <taxon>Gryllotalpicola</taxon>
    </lineage>
</organism>
<evidence type="ECO:0008006" key="3">
    <source>
        <dbReference type="Google" id="ProtNLM"/>
    </source>
</evidence>
<evidence type="ECO:0000313" key="2">
    <source>
        <dbReference type="Proteomes" id="UP001595900"/>
    </source>
</evidence>
<sequence>MREINAHIATLPVPKEVEPGFRQALEDEIFDEYLEALAEGVDVHPITARFIAYGVLADAPGNATTEALSRYVTSGEGSHKQLREEYLPLYWHPQTGPRDRVAIDVLGTHLFRHEQQTNATLATPLPLNLMLLHSADDPTEIDTILQVPKDLTLADAQPVINEALHHASVKGDAFKAFLRLPAVDVTADNLLSEFDLAFVGSSDRTDFDSEVLPLMKRRAEIGLEWDAIELGGKTYVFAR</sequence>
<protein>
    <recommendedName>
        <fullName evidence="3">DUF1444 family protein</fullName>
    </recommendedName>
</protein>
<keyword evidence="2" id="KW-1185">Reference proteome</keyword>